<name>A0A183P9I0_9TREM</name>
<proteinExistence type="predicted"/>
<accession>A0A183P9I0</accession>
<protein>
    <submittedName>
        <fullName evidence="1">Uncharacterized protein</fullName>
    </submittedName>
</protein>
<dbReference type="Proteomes" id="UP000269396">
    <property type="component" value="Unassembled WGS sequence"/>
</dbReference>
<evidence type="ECO:0000313" key="1">
    <source>
        <dbReference type="EMBL" id="VDP56792.1"/>
    </source>
</evidence>
<keyword evidence="2" id="KW-1185">Reference proteome</keyword>
<reference evidence="1 2" key="1">
    <citation type="submission" date="2018-11" db="EMBL/GenBank/DDBJ databases">
        <authorList>
            <consortium name="Pathogen Informatics"/>
        </authorList>
    </citation>
    <scope>NUCLEOTIDE SEQUENCE [LARGE SCALE GENOMIC DNA]</scope>
    <source>
        <strain>Denwood</strain>
        <strain evidence="2">Zambia</strain>
    </source>
</reference>
<dbReference type="EMBL" id="UZAL01031081">
    <property type="protein sequence ID" value="VDP56792.1"/>
    <property type="molecule type" value="Genomic_DNA"/>
</dbReference>
<dbReference type="AlphaFoldDB" id="A0A183P9I0"/>
<sequence>MITNIQLLSVLCLLTYVNAGLLQKSNEGKNNFK</sequence>
<organism evidence="1 2">
    <name type="scientific">Schistosoma mattheei</name>
    <dbReference type="NCBI Taxonomy" id="31246"/>
    <lineage>
        <taxon>Eukaryota</taxon>
        <taxon>Metazoa</taxon>
        <taxon>Spiralia</taxon>
        <taxon>Lophotrochozoa</taxon>
        <taxon>Platyhelminthes</taxon>
        <taxon>Trematoda</taxon>
        <taxon>Digenea</taxon>
        <taxon>Strigeidida</taxon>
        <taxon>Schistosomatoidea</taxon>
        <taxon>Schistosomatidae</taxon>
        <taxon>Schistosoma</taxon>
    </lineage>
</organism>
<evidence type="ECO:0000313" key="2">
    <source>
        <dbReference type="Proteomes" id="UP000269396"/>
    </source>
</evidence>
<gene>
    <name evidence="1" type="ORF">SMTD_LOCUS11016</name>
</gene>